<protein>
    <submittedName>
        <fullName evidence="1">Uncharacterized protein</fullName>
    </submittedName>
</protein>
<dbReference type="AlphaFoldDB" id="A0A8T0GFK9"/>
<organism evidence="1 2">
    <name type="scientific">Ceratodon purpureus</name>
    <name type="common">Fire moss</name>
    <name type="synonym">Dicranum purpureum</name>
    <dbReference type="NCBI Taxonomy" id="3225"/>
    <lineage>
        <taxon>Eukaryota</taxon>
        <taxon>Viridiplantae</taxon>
        <taxon>Streptophyta</taxon>
        <taxon>Embryophyta</taxon>
        <taxon>Bryophyta</taxon>
        <taxon>Bryophytina</taxon>
        <taxon>Bryopsida</taxon>
        <taxon>Dicranidae</taxon>
        <taxon>Pseudoditrichales</taxon>
        <taxon>Ditrichaceae</taxon>
        <taxon>Ceratodon</taxon>
    </lineage>
</organism>
<sequence>MRARLHLQSRKKVLWRRRFMKRSFAFLVSPGKQFFFETMMKRMVLIWTMNLIHLN</sequence>
<evidence type="ECO:0000313" key="2">
    <source>
        <dbReference type="Proteomes" id="UP000822688"/>
    </source>
</evidence>
<dbReference type="EMBL" id="CM026432">
    <property type="protein sequence ID" value="KAG0557435.1"/>
    <property type="molecule type" value="Genomic_DNA"/>
</dbReference>
<gene>
    <name evidence="1" type="ORF">KC19_11G129900</name>
</gene>
<reference evidence="1 2" key="1">
    <citation type="submission" date="2020-06" db="EMBL/GenBank/DDBJ databases">
        <title>WGS assembly of Ceratodon purpureus strain R40.</title>
        <authorList>
            <person name="Carey S.B."/>
            <person name="Jenkins J."/>
            <person name="Shu S."/>
            <person name="Lovell J.T."/>
            <person name="Sreedasyam A."/>
            <person name="Maumus F."/>
            <person name="Tiley G.P."/>
            <person name="Fernandez-Pozo N."/>
            <person name="Barry K."/>
            <person name="Chen C."/>
            <person name="Wang M."/>
            <person name="Lipzen A."/>
            <person name="Daum C."/>
            <person name="Saski C.A."/>
            <person name="Payton A.C."/>
            <person name="Mcbreen J.C."/>
            <person name="Conrad R.E."/>
            <person name="Kollar L.M."/>
            <person name="Olsson S."/>
            <person name="Huttunen S."/>
            <person name="Landis J.B."/>
            <person name="Wickett N.J."/>
            <person name="Johnson M.G."/>
            <person name="Rensing S.A."/>
            <person name="Grimwood J."/>
            <person name="Schmutz J."/>
            <person name="Mcdaniel S.F."/>
        </authorList>
    </citation>
    <scope>NUCLEOTIDE SEQUENCE [LARGE SCALE GENOMIC DNA]</scope>
    <source>
        <strain evidence="1 2">R40</strain>
    </source>
</reference>
<name>A0A8T0GFK9_CERPU</name>
<keyword evidence="2" id="KW-1185">Reference proteome</keyword>
<proteinExistence type="predicted"/>
<evidence type="ECO:0000313" key="1">
    <source>
        <dbReference type="EMBL" id="KAG0557435.1"/>
    </source>
</evidence>
<dbReference type="Proteomes" id="UP000822688">
    <property type="component" value="Chromosome 11"/>
</dbReference>
<comment type="caution">
    <text evidence="1">The sequence shown here is derived from an EMBL/GenBank/DDBJ whole genome shotgun (WGS) entry which is preliminary data.</text>
</comment>
<accession>A0A8T0GFK9</accession>